<dbReference type="PANTHER" id="PTHR31689">
    <property type="entry name" value="DIAMINOPIMELATE EPIMERASE, CHLOROPLASTIC"/>
    <property type="match status" value="1"/>
</dbReference>
<dbReference type="HAMAP" id="MF_00197">
    <property type="entry name" value="DAP_epimerase"/>
    <property type="match status" value="1"/>
</dbReference>
<dbReference type="EC" id="5.1.1.7" evidence="3 4"/>
<dbReference type="NCBIfam" id="TIGR00652">
    <property type="entry name" value="DapF"/>
    <property type="match status" value="1"/>
</dbReference>
<evidence type="ECO:0000256" key="3">
    <source>
        <dbReference type="HAMAP-Rule" id="MF_00197"/>
    </source>
</evidence>
<feature type="active site" description="Proton acceptor" evidence="3">
    <location>
        <position position="235"/>
    </location>
</feature>
<keyword evidence="3" id="KW-0457">Lysine biosynthesis</keyword>
<keyword evidence="2 3" id="KW-0413">Isomerase</keyword>
<organism evidence="5 6">
    <name type="scientific">Dichotomicrobium thermohalophilum</name>
    <dbReference type="NCBI Taxonomy" id="933063"/>
    <lineage>
        <taxon>Bacteria</taxon>
        <taxon>Pseudomonadati</taxon>
        <taxon>Pseudomonadota</taxon>
        <taxon>Alphaproteobacteria</taxon>
        <taxon>Hyphomicrobiales</taxon>
        <taxon>Hyphomicrobiaceae</taxon>
        <taxon>Dichotomicrobium</taxon>
    </lineage>
</organism>
<comment type="pathway">
    <text evidence="3">Amino-acid biosynthesis; L-lysine biosynthesis via DAP pathway; DL-2,6-diaminopimelate from LL-2,6-diaminopimelate: step 1/1.</text>
</comment>
<feature type="binding site" evidence="3">
    <location>
        <begin position="236"/>
        <end position="237"/>
    </location>
    <ligand>
        <name>substrate</name>
    </ligand>
</feature>
<feature type="site" description="Could be important to modulate the pK values of the two catalytic cysteine residues" evidence="3">
    <location>
        <position position="226"/>
    </location>
</feature>
<evidence type="ECO:0000256" key="1">
    <source>
        <dbReference type="ARBA" id="ARBA00010219"/>
    </source>
</evidence>
<feature type="binding site" evidence="3">
    <location>
        <position position="208"/>
    </location>
    <ligand>
        <name>substrate</name>
    </ligand>
</feature>
<keyword evidence="6" id="KW-1185">Reference proteome</keyword>
<evidence type="ECO:0000313" key="6">
    <source>
        <dbReference type="Proteomes" id="UP000266273"/>
    </source>
</evidence>
<dbReference type="InterPro" id="IPR001653">
    <property type="entry name" value="DAP_epimerase_DapF"/>
</dbReference>
<evidence type="ECO:0000256" key="4">
    <source>
        <dbReference type="NCBIfam" id="TIGR00652"/>
    </source>
</evidence>
<feature type="binding site" evidence="3">
    <location>
        <begin position="226"/>
        <end position="227"/>
    </location>
    <ligand>
        <name>substrate</name>
    </ligand>
</feature>
<dbReference type="SUPFAM" id="SSF54506">
    <property type="entry name" value="Diaminopimelate epimerase-like"/>
    <property type="match status" value="2"/>
</dbReference>
<dbReference type="AlphaFoldDB" id="A0A397Q446"/>
<protein>
    <recommendedName>
        <fullName evidence="3 4">Diaminopimelate epimerase</fullName>
        <shortName evidence="3">DAP epimerase</shortName>
        <ecNumber evidence="3 4">5.1.1.7</ecNumber>
    </recommendedName>
    <alternativeName>
        <fullName evidence="3">PLP-independent amino acid racemase</fullName>
    </alternativeName>
</protein>
<dbReference type="Gene3D" id="3.10.310.10">
    <property type="entry name" value="Diaminopimelate Epimerase, Chain A, domain 1"/>
    <property type="match status" value="2"/>
</dbReference>
<dbReference type="PANTHER" id="PTHR31689:SF0">
    <property type="entry name" value="DIAMINOPIMELATE EPIMERASE"/>
    <property type="match status" value="1"/>
</dbReference>
<dbReference type="GO" id="GO:0008837">
    <property type="term" value="F:diaminopimelate epimerase activity"/>
    <property type="evidence" value="ECO:0007669"/>
    <property type="project" value="UniProtKB-UniRule"/>
</dbReference>
<comment type="subcellular location">
    <subcellularLocation>
        <location evidence="3">Cytoplasm</location>
    </subcellularLocation>
</comment>
<comment type="subunit">
    <text evidence="3">Homodimer.</text>
</comment>
<comment type="caution">
    <text evidence="5">The sequence shown here is derived from an EMBL/GenBank/DDBJ whole genome shotgun (WGS) entry which is preliminary data.</text>
</comment>
<evidence type="ECO:0000313" key="5">
    <source>
        <dbReference type="EMBL" id="RIA56290.1"/>
    </source>
</evidence>
<name>A0A397Q446_9HYPH</name>
<dbReference type="Proteomes" id="UP000266273">
    <property type="component" value="Unassembled WGS sequence"/>
</dbReference>
<keyword evidence="3" id="KW-0028">Amino-acid biosynthesis</keyword>
<accession>A0A397Q446</accession>
<feature type="binding site" evidence="3">
    <location>
        <position position="56"/>
    </location>
    <ligand>
        <name>substrate</name>
    </ligand>
</feature>
<proteinExistence type="inferred from homology"/>
<feature type="binding site" evidence="3">
    <location>
        <position position="74"/>
    </location>
    <ligand>
        <name>substrate</name>
    </ligand>
</feature>
<gene>
    <name evidence="3" type="primary">dapF</name>
    <name evidence="5" type="ORF">BXY53_1393</name>
</gene>
<feature type="binding site" evidence="3">
    <location>
        <begin position="84"/>
        <end position="85"/>
    </location>
    <ligand>
        <name>substrate</name>
    </ligand>
</feature>
<feature type="site" description="Could be important to modulate the pK values of the two catalytic cysteine residues" evidence="3">
    <location>
        <position position="177"/>
    </location>
</feature>
<keyword evidence="3" id="KW-0963">Cytoplasm</keyword>
<evidence type="ECO:0000256" key="2">
    <source>
        <dbReference type="ARBA" id="ARBA00023235"/>
    </source>
</evidence>
<reference evidence="5 6" key="1">
    <citation type="submission" date="2018-08" db="EMBL/GenBank/DDBJ databases">
        <title>Genomic Encyclopedia of Archaeal and Bacterial Type Strains, Phase II (KMG-II): from individual species to whole genera.</title>
        <authorList>
            <person name="Goeker M."/>
        </authorList>
    </citation>
    <scope>NUCLEOTIDE SEQUENCE [LARGE SCALE GENOMIC DNA]</scope>
    <source>
        <strain evidence="5 6">DSM 5002</strain>
    </source>
</reference>
<comment type="function">
    <text evidence="3">Catalyzes the stereoinversion of LL-2,6-diaminopimelate (L,L-DAP) to meso-diaminopimelate (meso-DAP), a precursor of L-lysine and an essential component of the bacterial peptidoglycan.</text>
</comment>
<dbReference type="RefSeq" id="WP_119061099.1">
    <property type="nucleotide sequence ID" value="NZ_QXDF01000001.1"/>
</dbReference>
<dbReference type="GO" id="GO:0009089">
    <property type="term" value="P:lysine biosynthetic process via diaminopimelate"/>
    <property type="evidence" value="ECO:0007669"/>
    <property type="project" value="UniProtKB-UniRule"/>
</dbReference>
<dbReference type="GO" id="GO:0005829">
    <property type="term" value="C:cytosol"/>
    <property type="evidence" value="ECO:0007669"/>
    <property type="project" value="TreeGrafter"/>
</dbReference>
<feature type="binding site" evidence="3">
    <location>
        <position position="175"/>
    </location>
    <ligand>
        <name>substrate</name>
    </ligand>
</feature>
<dbReference type="OrthoDB" id="9805408at2"/>
<dbReference type="Pfam" id="PF01678">
    <property type="entry name" value="DAP_epimerase"/>
    <property type="match status" value="2"/>
</dbReference>
<feature type="active site" description="Proton donor" evidence="3">
    <location>
        <position position="83"/>
    </location>
</feature>
<feature type="binding site" evidence="3">
    <location>
        <position position="23"/>
    </location>
    <ligand>
        <name>substrate</name>
    </ligand>
</feature>
<comment type="catalytic activity">
    <reaction evidence="3">
        <text>(2S,6S)-2,6-diaminopimelate = meso-2,6-diaminopimelate</text>
        <dbReference type="Rhea" id="RHEA:15393"/>
        <dbReference type="ChEBI" id="CHEBI:57609"/>
        <dbReference type="ChEBI" id="CHEBI:57791"/>
        <dbReference type="EC" id="5.1.1.7"/>
    </reaction>
</comment>
<dbReference type="UniPathway" id="UPA00034">
    <property type="reaction ID" value="UER00025"/>
</dbReference>
<comment type="similarity">
    <text evidence="1 3">Belongs to the diaminopimelate epimerase family.</text>
</comment>
<sequence>MSNVLRAPAGDHLRYWKMNGLGNDFVIADTRSTSFRVDGALARALSDRDEGIGCDQVAALEPSDRADLFMRIFNADGSEVGACGNVSRCVAVLLADENGLEHCMIETASGVIAATATSTDTASVDMGAPKFGWIDIPLAHPVDDTSEVFIGPAGAGAAEDDVFDLGLASVVNVGNPHCVFWVDDAEAIDLARIGPALEQHPLFPERVNVSMAQVNGPDSITLRVWERGAGLTRACGTAACAVTVAAARTGRAKRHLTVNLPGGPLDIHWRASDDHIIMTGPVEWEHRGEIDISPMGALTGFREVA</sequence>
<dbReference type="EMBL" id="QXDF01000001">
    <property type="protein sequence ID" value="RIA56290.1"/>
    <property type="molecule type" value="Genomic_DNA"/>
</dbReference>